<dbReference type="GO" id="GO:0016199">
    <property type="term" value="P:axon midline choice point recognition"/>
    <property type="evidence" value="ECO:0007669"/>
    <property type="project" value="UniProtKB-ARBA"/>
</dbReference>
<feature type="region of interest" description="Disordered" evidence="9">
    <location>
        <begin position="209"/>
        <end position="255"/>
    </location>
</feature>
<comment type="function">
    <text evidence="8">Putative transcription factor required for axon growth and guidance in the central and peripheral nervous systems. Repels CNS axons away from the midline by promoting the expression of the midline repellent sli and its receptor robo.</text>
</comment>
<feature type="compositionally biased region" description="Low complexity" evidence="9">
    <location>
        <begin position="218"/>
        <end position="233"/>
    </location>
</feature>
<feature type="region of interest" description="Disordered" evidence="9">
    <location>
        <begin position="267"/>
        <end position="298"/>
    </location>
</feature>
<dbReference type="SMART" id="SM00225">
    <property type="entry name" value="BTB"/>
    <property type="match status" value="1"/>
</dbReference>
<evidence type="ECO:0000313" key="11">
    <source>
        <dbReference type="EMBL" id="KAK7573648.1"/>
    </source>
</evidence>
<dbReference type="GO" id="GO:0005634">
    <property type="term" value="C:nucleus"/>
    <property type="evidence" value="ECO:0007669"/>
    <property type="project" value="UniProtKB-SubCell"/>
</dbReference>
<feature type="compositionally biased region" description="Low complexity" evidence="9">
    <location>
        <begin position="350"/>
        <end position="362"/>
    </location>
</feature>
<evidence type="ECO:0000256" key="7">
    <source>
        <dbReference type="ARBA" id="ARBA00023242"/>
    </source>
</evidence>
<keyword evidence="2" id="KW-0217">Developmental protein</keyword>
<name>A0AAN9T852_9HEMI</name>
<dbReference type="PROSITE" id="PS50097">
    <property type="entry name" value="BTB"/>
    <property type="match status" value="1"/>
</dbReference>
<evidence type="ECO:0000256" key="9">
    <source>
        <dbReference type="SAM" id="MobiDB-lite"/>
    </source>
</evidence>
<dbReference type="PANTHER" id="PTHR23110:SF111">
    <property type="entry name" value="LONGITUDINALS LACKING PROTEIN, ISOFORMS F_I_K_T"/>
    <property type="match status" value="1"/>
</dbReference>
<evidence type="ECO:0000259" key="10">
    <source>
        <dbReference type="PROSITE" id="PS50097"/>
    </source>
</evidence>
<feature type="compositionally biased region" description="Polar residues" evidence="9">
    <location>
        <begin position="452"/>
        <end position="467"/>
    </location>
</feature>
<dbReference type="SUPFAM" id="SSF54695">
    <property type="entry name" value="POZ domain"/>
    <property type="match status" value="1"/>
</dbReference>
<comment type="caution">
    <text evidence="11">The sequence shown here is derived from an EMBL/GenBank/DDBJ whole genome shotgun (WGS) entry which is preliminary data.</text>
</comment>
<feature type="region of interest" description="Disordered" evidence="9">
    <location>
        <begin position="348"/>
        <end position="393"/>
    </location>
</feature>
<evidence type="ECO:0000256" key="8">
    <source>
        <dbReference type="ARBA" id="ARBA00037382"/>
    </source>
</evidence>
<dbReference type="PANTHER" id="PTHR23110">
    <property type="entry name" value="BTB DOMAIN TRANSCRIPTION FACTOR"/>
    <property type="match status" value="1"/>
</dbReference>
<keyword evidence="12" id="KW-1185">Reference proteome</keyword>
<evidence type="ECO:0000256" key="6">
    <source>
        <dbReference type="ARBA" id="ARBA00023163"/>
    </source>
</evidence>
<dbReference type="GO" id="GO:0045467">
    <property type="term" value="P:R7 cell development"/>
    <property type="evidence" value="ECO:0007669"/>
    <property type="project" value="UniProtKB-ARBA"/>
</dbReference>
<evidence type="ECO:0000256" key="2">
    <source>
        <dbReference type="ARBA" id="ARBA00022473"/>
    </source>
</evidence>
<dbReference type="GO" id="GO:0006357">
    <property type="term" value="P:regulation of transcription by RNA polymerase II"/>
    <property type="evidence" value="ECO:0007669"/>
    <property type="project" value="TreeGrafter"/>
</dbReference>
<feature type="region of interest" description="Disordered" evidence="9">
    <location>
        <begin position="425"/>
        <end position="467"/>
    </location>
</feature>
<sequence length="527" mass="58393">MERAELLPSSFAKLLVLYPREVFGFRFVECERERETMVTRDRKRSTKLVPNRRPHLGGPTSTKERIFFSRCNFRRKNNERVASQKEMLGDRSEIERMSSSSTYPSTPYIIINMLLREHYDKFPILILKDIKYQELQAMMNYMYRGEVNITQETLGSFLKAAESLQIRGLTDNSNNNCVENNNGIVRDGATHPYHSSNSMSKKLIPDSRKLVVPPHTPPLLSQQPLQSQSSPLQQQPPPPQQRSRSPQAATLLSQQHHKKYLKSPAILENHHNPNATSKSSASSEPSSLDLNCSSSSTKRRKLLPPIKSESLVVTPINPAAVAAAAAAAAAAASTYNNLDVNSSLCNNEVPSQQQQLQPPSSLAPEGKAIMVSSPSGPPKVESPHMDISPVAAPPNKISSATGVCAEPLIKPKPLAELVKVKSEQLDDSFNEDTNDDSQNTEDNCDIDRDDNSQLGGTMPFSNSQSGQNFENLERSLVSQDGSLPDAATMCRYAKLSSVVELADESEPKFAKIQQAIHKITTIRERDY</sequence>
<comment type="subcellular location">
    <subcellularLocation>
        <location evidence="1">Nucleus</location>
    </subcellularLocation>
</comment>
<keyword evidence="4" id="KW-0524">Neurogenesis</keyword>
<dbReference type="GO" id="GO:0007464">
    <property type="term" value="P:R3/R4 cell fate commitment"/>
    <property type="evidence" value="ECO:0007669"/>
    <property type="project" value="UniProtKB-ARBA"/>
</dbReference>
<keyword evidence="5" id="KW-0805">Transcription regulation</keyword>
<dbReference type="Pfam" id="PF00651">
    <property type="entry name" value="BTB"/>
    <property type="match status" value="1"/>
</dbReference>
<dbReference type="InterPro" id="IPR000210">
    <property type="entry name" value="BTB/POZ_dom"/>
</dbReference>
<dbReference type="GO" id="GO:0007526">
    <property type="term" value="P:larval somatic muscle development"/>
    <property type="evidence" value="ECO:0007669"/>
    <property type="project" value="UniProtKB-ARBA"/>
</dbReference>
<evidence type="ECO:0000256" key="4">
    <source>
        <dbReference type="ARBA" id="ARBA00022902"/>
    </source>
</evidence>
<gene>
    <name evidence="11" type="ORF">V9T40_010839</name>
</gene>
<dbReference type="InterPro" id="IPR011333">
    <property type="entry name" value="SKP1/BTB/POZ_sf"/>
</dbReference>
<dbReference type="GO" id="GO:0048813">
    <property type="term" value="P:dendrite morphogenesis"/>
    <property type="evidence" value="ECO:0007669"/>
    <property type="project" value="UniProtKB-ARBA"/>
</dbReference>
<evidence type="ECO:0000256" key="5">
    <source>
        <dbReference type="ARBA" id="ARBA00023015"/>
    </source>
</evidence>
<feature type="compositionally biased region" description="Low complexity" evidence="9">
    <location>
        <begin position="277"/>
        <end position="296"/>
    </location>
</feature>
<dbReference type="EMBL" id="JBBCAQ010000037">
    <property type="protein sequence ID" value="KAK7573648.1"/>
    <property type="molecule type" value="Genomic_DNA"/>
</dbReference>
<proteinExistence type="predicted"/>
<protein>
    <recommendedName>
        <fullName evidence="10">BTB domain-containing protein</fullName>
    </recommendedName>
</protein>
<keyword evidence="6" id="KW-0804">Transcription</keyword>
<evidence type="ECO:0000313" key="12">
    <source>
        <dbReference type="Proteomes" id="UP001367676"/>
    </source>
</evidence>
<dbReference type="AlphaFoldDB" id="A0AAN9T852"/>
<evidence type="ECO:0000256" key="3">
    <source>
        <dbReference type="ARBA" id="ARBA00022782"/>
    </source>
</evidence>
<dbReference type="InterPro" id="IPR051095">
    <property type="entry name" value="Dros_DevTransReg"/>
</dbReference>
<dbReference type="GO" id="GO:0035167">
    <property type="term" value="P:larval lymph gland hemopoiesis"/>
    <property type="evidence" value="ECO:0007669"/>
    <property type="project" value="UniProtKB-ARBA"/>
</dbReference>
<dbReference type="Gene3D" id="3.30.710.10">
    <property type="entry name" value="Potassium Channel Kv1.1, Chain A"/>
    <property type="match status" value="1"/>
</dbReference>
<feature type="domain" description="BTB" evidence="10">
    <location>
        <begin position="69"/>
        <end position="151"/>
    </location>
</feature>
<reference evidence="11 12" key="1">
    <citation type="submission" date="2024-03" db="EMBL/GenBank/DDBJ databases">
        <title>Adaptation during the transition from Ophiocordyceps entomopathogen to insect associate is accompanied by gene loss and intensified selection.</title>
        <authorList>
            <person name="Ward C.M."/>
            <person name="Onetto C.A."/>
            <person name="Borneman A.R."/>
        </authorList>
    </citation>
    <scope>NUCLEOTIDE SEQUENCE [LARGE SCALE GENOMIC DNA]</scope>
    <source>
        <strain evidence="11">AWRI1</strain>
        <tissue evidence="11">Single Adult Female</tissue>
    </source>
</reference>
<dbReference type="GO" id="GO:0008406">
    <property type="term" value="P:gonad development"/>
    <property type="evidence" value="ECO:0007669"/>
    <property type="project" value="UniProtKB-ARBA"/>
</dbReference>
<organism evidence="11 12">
    <name type="scientific">Parthenolecanium corni</name>
    <dbReference type="NCBI Taxonomy" id="536013"/>
    <lineage>
        <taxon>Eukaryota</taxon>
        <taxon>Metazoa</taxon>
        <taxon>Ecdysozoa</taxon>
        <taxon>Arthropoda</taxon>
        <taxon>Hexapoda</taxon>
        <taxon>Insecta</taxon>
        <taxon>Pterygota</taxon>
        <taxon>Neoptera</taxon>
        <taxon>Paraneoptera</taxon>
        <taxon>Hemiptera</taxon>
        <taxon>Sternorrhyncha</taxon>
        <taxon>Coccoidea</taxon>
        <taxon>Coccidae</taxon>
        <taxon>Parthenolecanium</taxon>
    </lineage>
</organism>
<accession>A0AAN9T852</accession>
<keyword evidence="3" id="KW-0221">Differentiation</keyword>
<dbReference type="GO" id="GO:0045476">
    <property type="term" value="P:nurse cell apoptotic process"/>
    <property type="evidence" value="ECO:0007669"/>
    <property type="project" value="UniProtKB-ARBA"/>
</dbReference>
<dbReference type="Proteomes" id="UP001367676">
    <property type="component" value="Unassembled WGS sequence"/>
</dbReference>
<evidence type="ECO:0000256" key="1">
    <source>
        <dbReference type="ARBA" id="ARBA00004123"/>
    </source>
</evidence>
<feature type="compositionally biased region" description="Acidic residues" evidence="9">
    <location>
        <begin position="425"/>
        <end position="444"/>
    </location>
</feature>
<keyword evidence="7" id="KW-0539">Nucleus</keyword>